<dbReference type="OrthoDB" id="510914at2"/>
<accession>A0A2T1DGP2</accession>
<sequence length="225" mass="23778">MQEQPTNRRLPVGMIAGLSALVVTAGSTTAFVAWRTSTQPKPIERPPEISKVEPQPSPSASVAPTQQIRPSTPKVAPVVEKTAQVYWLKGSGELVAVPVEVKSLRSDDRSETVLNGAIETLLNGSPAQTLATTIPKGTQLRSLTVKPDGIHIDLSDAFTTGGGSTSMMGRVGQVLYTATSTDPSAPVFLSVGGQPLETLGGEGLMLDQPMTRRSFEKEFTLKATP</sequence>
<reference evidence="4 5" key="1">
    <citation type="submission" date="2018-02" db="EMBL/GenBank/DDBJ databases">
        <authorList>
            <person name="Cohen D.B."/>
            <person name="Kent A.D."/>
        </authorList>
    </citation>
    <scope>NUCLEOTIDE SEQUENCE [LARGE SCALE GENOMIC DNA]</scope>
    <source>
        <strain evidence="4 5">ULC007</strain>
    </source>
</reference>
<dbReference type="EMBL" id="PVWG01000009">
    <property type="protein sequence ID" value="PSB19662.1"/>
    <property type="molecule type" value="Genomic_DNA"/>
</dbReference>
<dbReference type="SMART" id="SM00909">
    <property type="entry name" value="Germane"/>
    <property type="match status" value="1"/>
</dbReference>
<keyword evidence="2" id="KW-0472">Membrane</keyword>
<name>A0A2T1DGP2_9CYAN</name>
<feature type="region of interest" description="Disordered" evidence="1">
    <location>
        <begin position="36"/>
        <end position="69"/>
    </location>
</feature>
<reference evidence="4 5" key="2">
    <citation type="submission" date="2018-03" db="EMBL/GenBank/DDBJ databases">
        <title>The ancient ancestry and fast evolution of plastids.</title>
        <authorList>
            <person name="Moore K.R."/>
            <person name="Magnabosco C."/>
            <person name="Momper L."/>
            <person name="Gold D.A."/>
            <person name="Bosak T."/>
            <person name="Fournier G.P."/>
        </authorList>
    </citation>
    <scope>NUCLEOTIDE SEQUENCE [LARGE SCALE GENOMIC DNA]</scope>
    <source>
        <strain evidence="4 5">ULC007</strain>
    </source>
</reference>
<keyword evidence="2" id="KW-0812">Transmembrane</keyword>
<evidence type="ECO:0000259" key="3">
    <source>
        <dbReference type="SMART" id="SM00909"/>
    </source>
</evidence>
<dbReference type="STRING" id="1920490.GCA_001895925_00186"/>
<comment type="caution">
    <text evidence="4">The sequence shown here is derived from an EMBL/GenBank/DDBJ whole genome shotgun (WGS) entry which is preliminary data.</text>
</comment>
<evidence type="ECO:0000256" key="2">
    <source>
        <dbReference type="SAM" id="Phobius"/>
    </source>
</evidence>
<evidence type="ECO:0000313" key="5">
    <source>
        <dbReference type="Proteomes" id="UP000238634"/>
    </source>
</evidence>
<protein>
    <submittedName>
        <fullName evidence="4">Spore germination protein</fullName>
    </submittedName>
</protein>
<dbReference type="AlphaFoldDB" id="A0A2T1DGP2"/>
<feature type="compositionally biased region" description="Polar residues" evidence="1">
    <location>
        <begin position="58"/>
        <end position="69"/>
    </location>
</feature>
<organism evidence="4 5">
    <name type="scientific">Phormidesmis priestleyi ULC007</name>
    <dbReference type="NCBI Taxonomy" id="1920490"/>
    <lineage>
        <taxon>Bacteria</taxon>
        <taxon>Bacillati</taxon>
        <taxon>Cyanobacteriota</taxon>
        <taxon>Cyanophyceae</taxon>
        <taxon>Leptolyngbyales</taxon>
        <taxon>Leptolyngbyaceae</taxon>
        <taxon>Phormidesmis</taxon>
    </lineage>
</organism>
<dbReference type="RefSeq" id="WP_073071748.1">
    <property type="nucleotide sequence ID" value="NZ_MPPI01000012.1"/>
</dbReference>
<gene>
    <name evidence="4" type="ORF">C7B65_10215</name>
</gene>
<dbReference type="Pfam" id="PF10646">
    <property type="entry name" value="Germane"/>
    <property type="match status" value="1"/>
</dbReference>
<feature type="transmembrane region" description="Helical" evidence="2">
    <location>
        <begin position="12"/>
        <end position="34"/>
    </location>
</feature>
<proteinExistence type="predicted"/>
<feature type="domain" description="GerMN" evidence="3">
    <location>
        <begin position="114"/>
        <end position="200"/>
    </location>
</feature>
<dbReference type="InterPro" id="IPR019606">
    <property type="entry name" value="GerMN"/>
</dbReference>
<evidence type="ECO:0000256" key="1">
    <source>
        <dbReference type="SAM" id="MobiDB-lite"/>
    </source>
</evidence>
<feature type="compositionally biased region" description="Basic and acidic residues" evidence="1">
    <location>
        <begin position="42"/>
        <end position="51"/>
    </location>
</feature>
<dbReference type="Proteomes" id="UP000238634">
    <property type="component" value="Unassembled WGS sequence"/>
</dbReference>
<evidence type="ECO:0000313" key="4">
    <source>
        <dbReference type="EMBL" id="PSB19662.1"/>
    </source>
</evidence>
<keyword evidence="5" id="KW-1185">Reference proteome</keyword>
<keyword evidence="2" id="KW-1133">Transmembrane helix</keyword>